<keyword evidence="3" id="KW-1185">Reference proteome</keyword>
<dbReference type="RefSeq" id="WP_090242960.1">
    <property type="nucleotide sequence ID" value="NZ_FNOU01000002.1"/>
</dbReference>
<evidence type="ECO:0000313" key="3">
    <source>
        <dbReference type="Proteomes" id="UP000199652"/>
    </source>
</evidence>
<dbReference type="SUPFAM" id="SSF56235">
    <property type="entry name" value="N-terminal nucleophile aminohydrolases (Ntn hydrolases)"/>
    <property type="match status" value="1"/>
</dbReference>
<evidence type="ECO:0000313" key="2">
    <source>
        <dbReference type="EMBL" id="SDX44753.1"/>
    </source>
</evidence>
<proteinExistence type="predicted"/>
<keyword evidence="2" id="KW-0378">Hydrolase</keyword>
<gene>
    <name evidence="2" type="ORF">SAMN04488579_102187</name>
</gene>
<organism evidence="2 3">
    <name type="scientific">Eubacterium barkeri</name>
    <name type="common">Clostridium barkeri</name>
    <dbReference type="NCBI Taxonomy" id="1528"/>
    <lineage>
        <taxon>Bacteria</taxon>
        <taxon>Bacillati</taxon>
        <taxon>Bacillota</taxon>
        <taxon>Clostridia</taxon>
        <taxon>Eubacteriales</taxon>
        <taxon>Eubacteriaceae</taxon>
        <taxon>Eubacterium</taxon>
    </lineage>
</organism>
<name>A0A1H3BS51_EUBBA</name>
<dbReference type="EMBL" id="FNOU01000002">
    <property type="protein sequence ID" value="SDX44753.1"/>
    <property type="molecule type" value="Genomic_DNA"/>
</dbReference>
<protein>
    <submittedName>
        <fullName evidence="2">Predicted choloylglycine hydrolase</fullName>
    </submittedName>
</protein>
<dbReference type="Gene3D" id="3.60.60.10">
    <property type="entry name" value="Penicillin V Acylase, Chain A"/>
    <property type="match status" value="1"/>
</dbReference>
<dbReference type="GO" id="GO:0016787">
    <property type="term" value="F:hydrolase activity"/>
    <property type="evidence" value="ECO:0007669"/>
    <property type="project" value="UniProtKB-KW"/>
</dbReference>
<dbReference type="InterPro" id="IPR047794">
    <property type="entry name" value="C45_proenzyme-like"/>
</dbReference>
<dbReference type="Pfam" id="PF03417">
    <property type="entry name" value="AAT"/>
    <property type="match status" value="1"/>
</dbReference>
<reference evidence="3" key="1">
    <citation type="submission" date="2016-10" db="EMBL/GenBank/DDBJ databases">
        <authorList>
            <person name="Varghese N."/>
            <person name="Submissions S."/>
        </authorList>
    </citation>
    <scope>NUCLEOTIDE SEQUENCE [LARGE SCALE GENOMIC DNA]</scope>
    <source>
        <strain evidence="3">VPI 5359</strain>
    </source>
</reference>
<dbReference type="PANTHER" id="PTHR34180">
    <property type="entry name" value="PEPTIDASE C45"/>
    <property type="match status" value="1"/>
</dbReference>
<dbReference type="STRING" id="1528.SAMN04488579_102187"/>
<dbReference type="InterPro" id="IPR047801">
    <property type="entry name" value="Peptidase_C45"/>
</dbReference>
<evidence type="ECO:0000259" key="1">
    <source>
        <dbReference type="Pfam" id="PF03417"/>
    </source>
</evidence>
<dbReference type="OrthoDB" id="8617387at2"/>
<dbReference type="Proteomes" id="UP000199652">
    <property type="component" value="Unassembled WGS sequence"/>
</dbReference>
<dbReference type="PANTHER" id="PTHR34180:SF1">
    <property type="entry name" value="BETA-ALANYL-DOPAMINE_CARCININE HYDROLASE"/>
    <property type="match status" value="1"/>
</dbReference>
<feature type="domain" description="Peptidase C45 hydrolase" evidence="1">
    <location>
        <begin position="102"/>
        <end position="332"/>
    </location>
</feature>
<accession>A0A1H3BS51</accession>
<dbReference type="AlphaFoldDB" id="A0A1H3BS51"/>
<dbReference type="NCBIfam" id="NF040521">
    <property type="entry name" value="C45_proenzyme"/>
    <property type="match status" value="1"/>
</dbReference>
<sequence>MENATVNLYELTGSSYEIGYQLGKKTMANPQLTQIQKSDTEIFTDGQLAQMNEMFDRYCPGLSDELRGFAKAVGASEKQMYYYAGTCLTPGCSLIAALPSLTKDGRVLVARNYEFSHKMEDFSFGKTKVNGKYAHIGSSSMLFGRSEGINECGLMVGSTSCGLPVGNFEPMRKPAINGLQFWAVIRSLLENCKDVDEALKTALDIPIAYNINLMLADKTGKAVLLETFDGEKEWKLIDSTTAEQYLHSTNHAHLPKMKQLCPIVMEHSTCRYDYISKYMVQAEKLTPDDLKSLLLSEYPSGLCCHWYDEFFGTIRSMVFDVTAGTVEVCFGGLAENGWTSYSLSEDFKTHSQTVHIQSEHPTFDFCKLL</sequence>
<dbReference type="InterPro" id="IPR029055">
    <property type="entry name" value="Ntn_hydrolases_N"/>
</dbReference>
<dbReference type="InterPro" id="IPR005079">
    <property type="entry name" value="Peptidase_C45_hydrolase"/>
</dbReference>